<keyword evidence="3 8" id="KW-0489">Methyltransferase</keyword>
<reference evidence="9" key="1">
    <citation type="submission" date="2018-08" db="EMBL/GenBank/DDBJ databases">
        <authorList>
            <person name="Kim S.-J."/>
            <person name="Jung G.-Y."/>
        </authorList>
    </citation>
    <scope>NUCLEOTIDE SEQUENCE [LARGE SCALE GENOMIC DNA]</scope>
    <source>
        <strain evidence="9">GY_H</strain>
    </source>
</reference>
<feature type="domain" description="Type II methyltransferase M.TaqI-like" evidence="7">
    <location>
        <begin position="116"/>
        <end position="222"/>
    </location>
</feature>
<dbReference type="GO" id="GO:0009007">
    <property type="term" value="F:site-specific DNA-methyltransferase (adenine-specific) activity"/>
    <property type="evidence" value="ECO:0007669"/>
    <property type="project" value="UniProtKB-EC"/>
</dbReference>
<dbReference type="AlphaFoldDB" id="A0A371B3D2"/>
<evidence type="ECO:0000256" key="4">
    <source>
        <dbReference type="ARBA" id="ARBA00022679"/>
    </source>
</evidence>
<evidence type="ECO:0000259" key="7">
    <source>
        <dbReference type="Pfam" id="PF07669"/>
    </source>
</evidence>
<gene>
    <name evidence="8" type="ORF">DXH78_15970</name>
</gene>
<dbReference type="GO" id="GO:0032259">
    <property type="term" value="P:methylation"/>
    <property type="evidence" value="ECO:0007669"/>
    <property type="project" value="UniProtKB-KW"/>
</dbReference>
<dbReference type="InterPro" id="IPR050953">
    <property type="entry name" value="N4_N6_ade-DNA_methylase"/>
</dbReference>
<evidence type="ECO:0000256" key="5">
    <source>
        <dbReference type="ARBA" id="ARBA00022691"/>
    </source>
</evidence>
<keyword evidence="5" id="KW-0949">S-adenosyl-L-methionine</keyword>
<dbReference type="InterPro" id="IPR011639">
    <property type="entry name" value="MethylTrfase_TaqI-like_dom"/>
</dbReference>
<keyword evidence="9" id="KW-1185">Reference proteome</keyword>
<dbReference type="Gene3D" id="3.40.50.150">
    <property type="entry name" value="Vaccinia Virus protein VP39"/>
    <property type="match status" value="1"/>
</dbReference>
<dbReference type="GO" id="GO:0006304">
    <property type="term" value="P:DNA modification"/>
    <property type="evidence" value="ECO:0007669"/>
    <property type="project" value="InterPro"/>
</dbReference>
<dbReference type="PANTHER" id="PTHR33841:SF5">
    <property type="entry name" value="DNA METHYLASE (MODIFICATION METHYLASE) (METHYLTRANSFERASE)-RELATED"/>
    <property type="match status" value="1"/>
</dbReference>
<evidence type="ECO:0000256" key="2">
    <source>
        <dbReference type="ARBA" id="ARBA00011900"/>
    </source>
</evidence>
<dbReference type="PANTHER" id="PTHR33841">
    <property type="entry name" value="DNA METHYLTRANSFERASE YEEA-RELATED"/>
    <property type="match status" value="1"/>
</dbReference>
<evidence type="ECO:0000256" key="3">
    <source>
        <dbReference type="ARBA" id="ARBA00022603"/>
    </source>
</evidence>
<dbReference type="SUPFAM" id="SSF53335">
    <property type="entry name" value="S-adenosyl-L-methionine-dependent methyltransferases"/>
    <property type="match status" value="1"/>
</dbReference>
<dbReference type="Proteomes" id="UP000263993">
    <property type="component" value="Unassembled WGS sequence"/>
</dbReference>
<comment type="catalytic activity">
    <reaction evidence="6">
        <text>a 2'-deoxyadenosine in DNA + S-adenosyl-L-methionine = an N(6)-methyl-2'-deoxyadenosine in DNA + S-adenosyl-L-homocysteine + H(+)</text>
        <dbReference type="Rhea" id="RHEA:15197"/>
        <dbReference type="Rhea" id="RHEA-COMP:12418"/>
        <dbReference type="Rhea" id="RHEA-COMP:12419"/>
        <dbReference type="ChEBI" id="CHEBI:15378"/>
        <dbReference type="ChEBI" id="CHEBI:57856"/>
        <dbReference type="ChEBI" id="CHEBI:59789"/>
        <dbReference type="ChEBI" id="CHEBI:90615"/>
        <dbReference type="ChEBI" id="CHEBI:90616"/>
        <dbReference type="EC" id="2.1.1.72"/>
    </reaction>
</comment>
<proteinExistence type="inferred from homology"/>
<protein>
    <recommendedName>
        <fullName evidence="2">site-specific DNA-methyltransferase (adenine-specific)</fullName>
        <ecNumber evidence="2">2.1.1.72</ecNumber>
    </recommendedName>
</protein>
<dbReference type="PROSITE" id="PS00092">
    <property type="entry name" value="N6_MTASE"/>
    <property type="match status" value="1"/>
</dbReference>
<name>A0A371B3D2_9BRAD</name>
<dbReference type="EMBL" id="QRGO01000002">
    <property type="protein sequence ID" value="RDV02095.1"/>
    <property type="molecule type" value="Genomic_DNA"/>
</dbReference>
<evidence type="ECO:0000313" key="8">
    <source>
        <dbReference type="EMBL" id="RDV02095.1"/>
    </source>
</evidence>
<accession>A0A371B3D2</accession>
<evidence type="ECO:0000256" key="1">
    <source>
        <dbReference type="ARBA" id="ARBA00006594"/>
    </source>
</evidence>
<comment type="caution">
    <text evidence="8">The sequence shown here is derived from an EMBL/GenBank/DDBJ whole genome shotgun (WGS) entry which is preliminary data.</text>
</comment>
<dbReference type="OrthoDB" id="9806213at2"/>
<sequence length="498" mass="55922">MSSATQRIDVLRREATEQLDPVRRVAMGQFMTPSPIADFMASLFRKWPAEARLLDAGAGIGSLTRAFVQRFSSAGQRGSRLSIAAYEIEPVLLPYLRDQLAELQGPSVTASVVERDFLREAAFALSFGDTQFTHVILNPPYKKIGATSDYRLLLRQAGIEAVNLYVAFLGLAVALTRPGGEIVAIIPRSFCNGTYFRPFRRWLLKEAAITHIHVFDSRKKAFHDDDVLQENVIIRLERKAHQGEVVISTSHGPTFSDYAERSIPFSDVVKPGDEQCYIHIPTFTLADAGHLFVRSLSDLGLGVATGPVVDFRLREYWRAQATESEVPLLYSHHFKGGKLTWPREHKKPNALKVSHATQKWLMPAGWYAVTKRFSSKEERRRLVAFVVDPGLLPFPFFGFENHLNVIHSEKRGVDPILAHGIALFLNATITDQYFRNFSGHTQVNATDLRTMLYPERQTLLEYGKWAVTHGEATQDQVDAVVEGTDVKVERSVGNSDRS</sequence>
<dbReference type="InterPro" id="IPR002052">
    <property type="entry name" value="DNA_methylase_N6_adenine_CS"/>
</dbReference>
<comment type="similarity">
    <text evidence="1">Belongs to the N(4)/N(6)-methyltransferase family.</text>
</comment>
<dbReference type="Pfam" id="PF07669">
    <property type="entry name" value="Eco57I"/>
    <property type="match status" value="1"/>
</dbReference>
<evidence type="ECO:0000313" key="9">
    <source>
        <dbReference type="Proteomes" id="UP000263993"/>
    </source>
</evidence>
<dbReference type="EC" id="2.1.1.72" evidence="2"/>
<dbReference type="PRINTS" id="PR00507">
    <property type="entry name" value="N12N6MTFRASE"/>
</dbReference>
<dbReference type="GO" id="GO:0003676">
    <property type="term" value="F:nucleic acid binding"/>
    <property type="evidence" value="ECO:0007669"/>
    <property type="project" value="InterPro"/>
</dbReference>
<keyword evidence="4 8" id="KW-0808">Transferase</keyword>
<organism evidence="8 9">
    <name type="scientific">Undibacter mobilis</name>
    <dbReference type="NCBI Taxonomy" id="2292256"/>
    <lineage>
        <taxon>Bacteria</taxon>
        <taxon>Pseudomonadati</taxon>
        <taxon>Pseudomonadota</taxon>
        <taxon>Alphaproteobacteria</taxon>
        <taxon>Hyphomicrobiales</taxon>
        <taxon>Nitrobacteraceae</taxon>
        <taxon>Undibacter</taxon>
    </lineage>
</organism>
<dbReference type="CDD" id="cd02440">
    <property type="entry name" value="AdoMet_MTases"/>
    <property type="match status" value="1"/>
</dbReference>
<evidence type="ECO:0000256" key="6">
    <source>
        <dbReference type="ARBA" id="ARBA00047942"/>
    </source>
</evidence>
<dbReference type="InterPro" id="IPR029063">
    <property type="entry name" value="SAM-dependent_MTases_sf"/>
</dbReference>